<protein>
    <submittedName>
        <fullName evidence="3">Pyridoxamine 5'-phosphate oxidase</fullName>
    </submittedName>
</protein>
<dbReference type="InterPro" id="IPR012349">
    <property type="entry name" value="Split_barrel_FMN-bd"/>
</dbReference>
<organism evidence="3 4">
    <name type="scientific">Clostridium saccharobutylicum</name>
    <dbReference type="NCBI Taxonomy" id="169679"/>
    <lineage>
        <taxon>Bacteria</taxon>
        <taxon>Bacillati</taxon>
        <taxon>Bacillota</taxon>
        <taxon>Clostridia</taxon>
        <taxon>Eubacteriales</taxon>
        <taxon>Clostridiaceae</taxon>
        <taxon>Clostridium</taxon>
    </lineage>
</organism>
<dbReference type="InterPro" id="IPR052019">
    <property type="entry name" value="F420H2_bilvrd_red/Heme_oxyg"/>
</dbReference>
<evidence type="ECO:0000313" key="3">
    <source>
        <dbReference type="EMBL" id="OOM14341.1"/>
    </source>
</evidence>
<proteinExistence type="predicted"/>
<evidence type="ECO:0000259" key="2">
    <source>
        <dbReference type="Pfam" id="PF01243"/>
    </source>
</evidence>
<dbReference type="GO" id="GO:0016627">
    <property type="term" value="F:oxidoreductase activity, acting on the CH-CH group of donors"/>
    <property type="evidence" value="ECO:0007669"/>
    <property type="project" value="TreeGrafter"/>
</dbReference>
<dbReference type="Proteomes" id="UP000191154">
    <property type="component" value="Unassembled WGS sequence"/>
</dbReference>
<dbReference type="GO" id="GO:0070967">
    <property type="term" value="F:coenzyme F420 binding"/>
    <property type="evidence" value="ECO:0007669"/>
    <property type="project" value="TreeGrafter"/>
</dbReference>
<dbReference type="EMBL" id="LZYZ01000002">
    <property type="protein sequence ID" value="OOM14341.1"/>
    <property type="molecule type" value="Genomic_DNA"/>
</dbReference>
<dbReference type="AlphaFoldDB" id="A0A1S8NDJ3"/>
<gene>
    <name evidence="3" type="ORF">CLOSAC_12140</name>
</gene>
<name>A0A1S8NDJ3_CLOSA</name>
<keyword evidence="1" id="KW-0560">Oxidoreductase</keyword>
<evidence type="ECO:0000256" key="1">
    <source>
        <dbReference type="ARBA" id="ARBA00023002"/>
    </source>
</evidence>
<dbReference type="RefSeq" id="WP_077864610.1">
    <property type="nucleotide sequence ID" value="NZ_LZYZ01000002.1"/>
</dbReference>
<dbReference type="GO" id="GO:0005829">
    <property type="term" value="C:cytosol"/>
    <property type="evidence" value="ECO:0007669"/>
    <property type="project" value="TreeGrafter"/>
</dbReference>
<dbReference type="InterPro" id="IPR011576">
    <property type="entry name" value="Pyridox_Oxase_N"/>
</dbReference>
<dbReference type="SUPFAM" id="SSF50475">
    <property type="entry name" value="FMN-binding split barrel"/>
    <property type="match status" value="1"/>
</dbReference>
<sequence length="148" mass="16766">MSEVIEKSIQYIKQSKVGLLITVDENKVPFARPIGAFSNEDANIYFLTAKETEKVKHINSNSTVTFYFENEGQPFESFKSVAVSGEASEVTENDELNKAIEAISVRYPIIKEKVENGEFEKSLIYVVKAKFIKLADYTQSTREQIINV</sequence>
<comment type="caution">
    <text evidence="3">The sequence shown here is derived from an EMBL/GenBank/DDBJ whole genome shotgun (WGS) entry which is preliminary data.</text>
</comment>
<dbReference type="PANTHER" id="PTHR35176:SF6">
    <property type="entry name" value="HEME OXYGENASE HI_0854-RELATED"/>
    <property type="match status" value="1"/>
</dbReference>
<dbReference type="Pfam" id="PF01243">
    <property type="entry name" value="PNPOx_N"/>
    <property type="match status" value="1"/>
</dbReference>
<dbReference type="Gene3D" id="2.30.110.10">
    <property type="entry name" value="Electron Transport, Fmn-binding Protein, Chain A"/>
    <property type="match status" value="1"/>
</dbReference>
<evidence type="ECO:0000313" key="4">
    <source>
        <dbReference type="Proteomes" id="UP000191154"/>
    </source>
</evidence>
<accession>A0A1S8NDJ3</accession>
<feature type="domain" description="Pyridoxamine 5'-phosphate oxidase N-terminal" evidence="2">
    <location>
        <begin position="11"/>
        <end position="110"/>
    </location>
</feature>
<reference evidence="3 4" key="1">
    <citation type="submission" date="2016-05" db="EMBL/GenBank/DDBJ databases">
        <title>Microbial solvent formation.</title>
        <authorList>
            <person name="Poehlein A."/>
            <person name="Montoya Solano J.D."/>
            <person name="Flitsch S."/>
            <person name="Krabben P."/>
            <person name="Duerre P."/>
            <person name="Daniel R."/>
        </authorList>
    </citation>
    <scope>NUCLEOTIDE SEQUENCE [LARGE SCALE GENOMIC DNA]</scope>
    <source>
        <strain evidence="3 4">L1-8</strain>
    </source>
</reference>
<dbReference type="PANTHER" id="PTHR35176">
    <property type="entry name" value="HEME OXYGENASE HI_0854-RELATED"/>
    <property type="match status" value="1"/>
</dbReference>